<dbReference type="FunFam" id="3.30.980.10:FF:000004">
    <property type="entry name" value="Alanine--tRNA ligase, cytoplasmic"/>
    <property type="match status" value="1"/>
</dbReference>
<dbReference type="Gene3D" id="3.30.930.10">
    <property type="entry name" value="Bira Bifunctional Protein, Domain 2"/>
    <property type="match status" value="1"/>
</dbReference>
<dbReference type="PROSITE" id="PS50860">
    <property type="entry name" value="AA_TRNA_LIGASE_II_ALA"/>
    <property type="match status" value="1"/>
</dbReference>
<dbReference type="InterPro" id="IPR002318">
    <property type="entry name" value="Ala-tRNA-lgiase_IIc"/>
</dbReference>
<comment type="similarity">
    <text evidence="1 11">Belongs to the class-II aminoacyl-tRNA synthetase family.</text>
</comment>
<proteinExistence type="inferred from homology"/>
<dbReference type="NCBIfam" id="NF002436">
    <property type="entry name" value="PRK01584.1"/>
    <property type="match status" value="1"/>
</dbReference>
<dbReference type="GO" id="GO:0004813">
    <property type="term" value="F:alanine-tRNA ligase activity"/>
    <property type="evidence" value="ECO:0007669"/>
    <property type="project" value="UniProtKB-UniRule"/>
</dbReference>
<feature type="binding site" evidence="11">
    <location>
        <position position="566"/>
    </location>
    <ligand>
        <name>Zn(2+)</name>
        <dbReference type="ChEBI" id="CHEBI:29105"/>
    </ligand>
</feature>
<dbReference type="PANTHER" id="PTHR11777:SF9">
    <property type="entry name" value="ALANINE--TRNA LIGASE, CYTOPLASMIC"/>
    <property type="match status" value="1"/>
</dbReference>
<evidence type="ECO:0000256" key="1">
    <source>
        <dbReference type="ARBA" id="ARBA00008226"/>
    </source>
</evidence>
<dbReference type="Proteomes" id="UP000823990">
    <property type="component" value="Unassembled WGS sequence"/>
</dbReference>
<comment type="function">
    <text evidence="9 11">Catalyzes the attachment of alanine to tRNA(Ala) in a two-step reaction: alanine is first activated by ATP to form Ala-AMP and then transferred to the acceptor end of tRNA(Ala). Also edits incorrectly charged Ser-tRNA(Ala) and Gly-tRNA(Ala) via its editing domain.</text>
</comment>
<dbReference type="InterPro" id="IPR045864">
    <property type="entry name" value="aa-tRNA-synth_II/BPL/LPL"/>
</dbReference>
<evidence type="ECO:0000256" key="3">
    <source>
        <dbReference type="ARBA" id="ARBA00022598"/>
    </source>
</evidence>
<dbReference type="Pfam" id="PF07973">
    <property type="entry name" value="tRNA_SAD"/>
    <property type="match status" value="1"/>
</dbReference>
<keyword evidence="11" id="KW-0479">Metal-binding</keyword>
<comment type="domain">
    <text evidence="11">Consists of three domains; the N-terminal catalytic domain, the editing domain and the C-terminal C-Ala domain. The editing domain removes incorrectly charged amino acids, while the C-Ala domain, along with tRNA(Ala), serves as a bridge to cooperatively bring together the editing and aminoacylation centers thus stimulating deacylation of misacylated tRNAs.</text>
</comment>
<organism evidence="13 14">
    <name type="scientific">Candidatus Protoclostridium stercorigallinarum</name>
    <dbReference type="NCBI Taxonomy" id="2838741"/>
    <lineage>
        <taxon>Bacteria</taxon>
        <taxon>Bacillati</taxon>
        <taxon>Bacillota</taxon>
        <taxon>Clostridia</taxon>
        <taxon>Candidatus Protoclostridium</taxon>
    </lineage>
</organism>
<sequence length="596" mass="66538">MRKLTSSELRSMWLEFYRERGHALISSASLIPENDPTVLFTTAGMHPLVPYLLGQKHPQGTRLADVQKCVRTGDIDEVGDDSHLTFFEMLGNWSLGDYFKKEMIAWSYEFLTSDKYLGIDPSKISVTVFAGDEDCPRDEESAGYWKAAGIPEERIFFLPKSNNWWGPAGTTGPCGPDTEMFIDTGKPACSPECSPACDCGKYLEIWNDVFMQYNKTADGKYEPLKQKNVDTGMGLERTVKTLWGVSSVYDIDLFKPIIGKIEELTGAKYGSDEATTRAIRVIADHIRTAVMIIGDEKGVVCSNVDQGYILRRLLRRAIRFVKQLGAGTGILGKVAEVIIAEYEDVYPELRRNAERVIGEINSEEQRFEKTITSGMKRFEAIREHMVGDTIAGNTAFKLYDTFGFPIEMTVELAKEAGLKVDVEGFEKAFKEHQAKSQAGAEHKFKAGLADNRERTVKLHTATHLLHAALKKVLKDSNVSQKGSNITEERLRFDFNFPRPLTPEEIKAVEDEVNAAIAAHVPVVCKEMTLDEAKAIGAEAHFENKYGERVKVYIMGDYSTEVCGGPHAENTGDLGHFRILKEQSSSAGIRRIKATIE</sequence>
<dbReference type="InterPro" id="IPR018165">
    <property type="entry name" value="Ala-tRNA-synth_IIc_core"/>
</dbReference>
<evidence type="ECO:0000259" key="12">
    <source>
        <dbReference type="PROSITE" id="PS50860"/>
    </source>
</evidence>
<dbReference type="Gene3D" id="3.30.54.20">
    <property type="match status" value="1"/>
</dbReference>
<keyword evidence="8 11" id="KW-0030">Aminoacyl-tRNA synthetase</keyword>
<evidence type="ECO:0000256" key="11">
    <source>
        <dbReference type="HAMAP-Rule" id="MF_00036"/>
    </source>
</evidence>
<evidence type="ECO:0000313" key="13">
    <source>
        <dbReference type="EMBL" id="HIW01776.1"/>
    </source>
</evidence>
<keyword evidence="2 11" id="KW-0820">tRNA-binding</keyword>
<comment type="catalytic activity">
    <reaction evidence="10 11">
        <text>tRNA(Ala) + L-alanine + ATP = L-alanyl-tRNA(Ala) + AMP + diphosphate</text>
        <dbReference type="Rhea" id="RHEA:12540"/>
        <dbReference type="Rhea" id="RHEA-COMP:9657"/>
        <dbReference type="Rhea" id="RHEA-COMP:9923"/>
        <dbReference type="ChEBI" id="CHEBI:30616"/>
        <dbReference type="ChEBI" id="CHEBI:33019"/>
        <dbReference type="ChEBI" id="CHEBI:57972"/>
        <dbReference type="ChEBI" id="CHEBI:78442"/>
        <dbReference type="ChEBI" id="CHEBI:78497"/>
        <dbReference type="ChEBI" id="CHEBI:456215"/>
        <dbReference type="EC" id="6.1.1.7"/>
    </reaction>
</comment>
<comment type="caution">
    <text evidence="13">The sequence shown here is derived from an EMBL/GenBank/DDBJ whole genome shotgun (WGS) entry which is preliminary data.</text>
</comment>
<dbReference type="HAMAP" id="MF_00036_B">
    <property type="entry name" value="Ala_tRNA_synth_B"/>
    <property type="match status" value="1"/>
</dbReference>
<dbReference type="Pfam" id="PF01411">
    <property type="entry name" value="tRNA-synt_2c"/>
    <property type="match status" value="1"/>
</dbReference>
<keyword evidence="7 11" id="KW-0648">Protein biosynthesis</keyword>
<evidence type="ECO:0000256" key="9">
    <source>
        <dbReference type="ARBA" id="ARBA00024779"/>
    </source>
</evidence>
<accession>A0A9D1TRR8</accession>
<keyword evidence="6 11" id="KW-0694">RNA-binding</keyword>
<dbReference type="SUPFAM" id="SSF101353">
    <property type="entry name" value="Putative anticodon-binding domain of alanyl-tRNA synthetase (AlaRS)"/>
    <property type="match status" value="1"/>
</dbReference>
<keyword evidence="5 11" id="KW-0067">ATP-binding</keyword>
<dbReference type="GO" id="GO:0008270">
    <property type="term" value="F:zinc ion binding"/>
    <property type="evidence" value="ECO:0007669"/>
    <property type="project" value="UniProtKB-UniRule"/>
</dbReference>
<evidence type="ECO:0000313" key="14">
    <source>
        <dbReference type="Proteomes" id="UP000823990"/>
    </source>
</evidence>
<comment type="cofactor">
    <cofactor evidence="11">
        <name>Zn(2+)</name>
        <dbReference type="ChEBI" id="CHEBI:29105"/>
    </cofactor>
    <text evidence="11">Binds 1 zinc ion per subunit.</text>
</comment>
<keyword evidence="11" id="KW-0963">Cytoplasm</keyword>
<dbReference type="InterPro" id="IPR012947">
    <property type="entry name" value="tRNA_SAD"/>
</dbReference>
<dbReference type="EC" id="6.1.1.7" evidence="11"/>
<dbReference type="AlphaFoldDB" id="A0A9D1TRR8"/>
<dbReference type="NCBIfam" id="TIGR00344">
    <property type="entry name" value="alaS"/>
    <property type="match status" value="1"/>
</dbReference>
<feature type="binding site" evidence="11">
    <location>
        <position position="562"/>
    </location>
    <ligand>
        <name>Zn(2+)</name>
        <dbReference type="ChEBI" id="CHEBI:29105"/>
    </ligand>
</feature>
<dbReference type="PANTHER" id="PTHR11777">
    <property type="entry name" value="ALANYL-TRNA SYNTHETASE"/>
    <property type="match status" value="1"/>
</dbReference>
<keyword evidence="4 11" id="KW-0547">Nucleotide-binding</keyword>
<dbReference type="Gene3D" id="3.30.980.10">
    <property type="entry name" value="Threonyl-trna Synthetase, Chain A, domain 2"/>
    <property type="match status" value="1"/>
</dbReference>
<gene>
    <name evidence="11" type="primary">alaS</name>
    <name evidence="13" type="ORF">H9892_00325</name>
</gene>
<dbReference type="GO" id="GO:0005829">
    <property type="term" value="C:cytosol"/>
    <property type="evidence" value="ECO:0007669"/>
    <property type="project" value="TreeGrafter"/>
</dbReference>
<dbReference type="CDD" id="cd00673">
    <property type="entry name" value="AlaRS_core"/>
    <property type="match status" value="1"/>
</dbReference>
<dbReference type="PRINTS" id="PR00980">
    <property type="entry name" value="TRNASYNTHALA"/>
</dbReference>
<feature type="binding site" evidence="11">
    <location>
        <position position="459"/>
    </location>
    <ligand>
        <name>Zn(2+)</name>
        <dbReference type="ChEBI" id="CHEBI:29105"/>
    </ligand>
</feature>
<evidence type="ECO:0000256" key="4">
    <source>
        <dbReference type="ARBA" id="ARBA00022741"/>
    </source>
</evidence>
<dbReference type="GO" id="GO:0140096">
    <property type="term" value="F:catalytic activity, acting on a protein"/>
    <property type="evidence" value="ECO:0007669"/>
    <property type="project" value="UniProtKB-ARBA"/>
</dbReference>
<dbReference type="GO" id="GO:0005524">
    <property type="term" value="F:ATP binding"/>
    <property type="evidence" value="ECO:0007669"/>
    <property type="project" value="UniProtKB-UniRule"/>
</dbReference>
<dbReference type="EMBL" id="DXHS01000007">
    <property type="protein sequence ID" value="HIW01776.1"/>
    <property type="molecule type" value="Genomic_DNA"/>
</dbReference>
<dbReference type="InterPro" id="IPR018162">
    <property type="entry name" value="Ala-tRNA-ligase_IIc_anticod-bd"/>
</dbReference>
<feature type="domain" description="Alanyl-transfer RNA synthetases family profile" evidence="12">
    <location>
        <begin position="4"/>
        <end position="596"/>
    </location>
</feature>
<feature type="binding site" evidence="11">
    <location>
        <position position="463"/>
    </location>
    <ligand>
        <name>Zn(2+)</name>
        <dbReference type="ChEBI" id="CHEBI:29105"/>
    </ligand>
</feature>
<dbReference type="GO" id="GO:0016740">
    <property type="term" value="F:transferase activity"/>
    <property type="evidence" value="ECO:0007669"/>
    <property type="project" value="UniProtKB-ARBA"/>
</dbReference>
<evidence type="ECO:0000256" key="2">
    <source>
        <dbReference type="ARBA" id="ARBA00022555"/>
    </source>
</evidence>
<evidence type="ECO:0000256" key="10">
    <source>
        <dbReference type="ARBA" id="ARBA00048300"/>
    </source>
</evidence>
<reference evidence="13" key="2">
    <citation type="submission" date="2021-04" db="EMBL/GenBank/DDBJ databases">
        <authorList>
            <person name="Gilroy R."/>
        </authorList>
    </citation>
    <scope>NUCLEOTIDE SEQUENCE</scope>
    <source>
        <strain evidence="13">12435</strain>
    </source>
</reference>
<dbReference type="SMART" id="SM00863">
    <property type="entry name" value="tRNA_SAD"/>
    <property type="match status" value="1"/>
</dbReference>
<dbReference type="SUPFAM" id="SSF55681">
    <property type="entry name" value="Class II aaRS and biotin synthetases"/>
    <property type="match status" value="1"/>
</dbReference>
<comment type="subcellular location">
    <subcellularLocation>
        <location evidence="11">Cytoplasm</location>
    </subcellularLocation>
</comment>
<dbReference type="GO" id="GO:0006419">
    <property type="term" value="P:alanyl-tRNA aminoacylation"/>
    <property type="evidence" value="ECO:0007669"/>
    <property type="project" value="UniProtKB-UniRule"/>
</dbReference>
<dbReference type="GO" id="GO:0000049">
    <property type="term" value="F:tRNA binding"/>
    <property type="evidence" value="ECO:0007669"/>
    <property type="project" value="UniProtKB-KW"/>
</dbReference>
<dbReference type="InterPro" id="IPR023033">
    <property type="entry name" value="Ala_tRNA_ligase_euk/bac"/>
</dbReference>
<dbReference type="InterPro" id="IPR050058">
    <property type="entry name" value="Ala-tRNA_ligase"/>
</dbReference>
<dbReference type="InterPro" id="IPR018163">
    <property type="entry name" value="Thr/Ala-tRNA-synth_IIc_edit"/>
</dbReference>
<evidence type="ECO:0000256" key="5">
    <source>
        <dbReference type="ARBA" id="ARBA00022840"/>
    </source>
</evidence>
<keyword evidence="3 11" id="KW-0436">Ligase</keyword>
<dbReference type="SUPFAM" id="SSF55186">
    <property type="entry name" value="ThrRS/AlaRS common domain"/>
    <property type="match status" value="1"/>
</dbReference>
<dbReference type="InterPro" id="IPR018164">
    <property type="entry name" value="Ala-tRNA-synth_IIc_N"/>
</dbReference>
<evidence type="ECO:0000256" key="7">
    <source>
        <dbReference type="ARBA" id="ARBA00022917"/>
    </source>
</evidence>
<reference evidence="13" key="1">
    <citation type="journal article" date="2021" name="PeerJ">
        <title>Extensive microbial diversity within the chicken gut microbiome revealed by metagenomics and culture.</title>
        <authorList>
            <person name="Gilroy R."/>
            <person name="Ravi A."/>
            <person name="Getino M."/>
            <person name="Pursley I."/>
            <person name="Horton D.L."/>
            <person name="Alikhan N.F."/>
            <person name="Baker D."/>
            <person name="Gharbi K."/>
            <person name="Hall N."/>
            <person name="Watson M."/>
            <person name="Adriaenssens E.M."/>
            <person name="Foster-Nyarko E."/>
            <person name="Jarju S."/>
            <person name="Secka A."/>
            <person name="Antonio M."/>
            <person name="Oren A."/>
            <person name="Chaudhuri R.R."/>
            <person name="La Ragione R."/>
            <person name="Hildebrand F."/>
            <person name="Pallen M.J."/>
        </authorList>
    </citation>
    <scope>NUCLEOTIDE SEQUENCE</scope>
    <source>
        <strain evidence="13">12435</strain>
    </source>
</reference>
<protein>
    <recommendedName>
        <fullName evidence="11">Alanine--tRNA ligase</fullName>
        <ecNumber evidence="11">6.1.1.7</ecNumber>
    </recommendedName>
    <alternativeName>
        <fullName evidence="11">Alanyl-tRNA synthetase</fullName>
        <shortName evidence="11">AlaRS</shortName>
    </alternativeName>
</protein>
<evidence type="ECO:0000256" key="8">
    <source>
        <dbReference type="ARBA" id="ARBA00023146"/>
    </source>
</evidence>
<evidence type="ECO:0000256" key="6">
    <source>
        <dbReference type="ARBA" id="ARBA00022884"/>
    </source>
</evidence>
<dbReference type="GO" id="GO:0002161">
    <property type="term" value="F:aminoacyl-tRNA deacylase activity"/>
    <property type="evidence" value="ECO:0007669"/>
    <property type="project" value="TreeGrafter"/>
</dbReference>
<name>A0A9D1TRR8_9FIRM</name>
<keyword evidence="11" id="KW-0862">Zinc</keyword>